<dbReference type="PROSITE" id="PS50977">
    <property type="entry name" value="HTH_TETR_2"/>
    <property type="match status" value="1"/>
</dbReference>
<dbReference type="PRINTS" id="PR00455">
    <property type="entry name" value="HTHTETR"/>
</dbReference>
<dbReference type="RefSeq" id="WP_062394517.1">
    <property type="nucleotide sequence ID" value="NZ_CP011853.1"/>
</dbReference>
<dbReference type="STRING" id="1136941.ACH46_19830"/>
<dbReference type="Proteomes" id="UP000063789">
    <property type="component" value="Chromosome"/>
</dbReference>
<organism evidence="5 6">
    <name type="scientific">Gordonia phthalatica</name>
    <dbReference type="NCBI Taxonomy" id="1136941"/>
    <lineage>
        <taxon>Bacteria</taxon>
        <taxon>Bacillati</taxon>
        <taxon>Actinomycetota</taxon>
        <taxon>Actinomycetes</taxon>
        <taxon>Mycobacteriales</taxon>
        <taxon>Gordoniaceae</taxon>
        <taxon>Gordonia</taxon>
    </lineage>
</organism>
<dbReference type="SUPFAM" id="SSF46689">
    <property type="entry name" value="Homeodomain-like"/>
    <property type="match status" value="1"/>
</dbReference>
<dbReference type="EMBL" id="CP011853">
    <property type="protein sequence ID" value="ALG86323.1"/>
    <property type="molecule type" value="Genomic_DNA"/>
</dbReference>
<sequence>MPPSDHATAAPRRTQEQRSSQTRAKLLDATIDCLVEFGYAGTTTPRIAQRAGVTRGAQVHHFGSRDDLMIAAVNRLAERQVVRALAEVEELSSENPYDALMDLLWEFHQGPLAIAVTELWVAGRTDPQLASEMRRVEPVVNRALFEAIARVAPNEVHRKEIRDFAYTAMDALRGLQVAGYIADDPARTRRRWERAVNQLRTVAGESFSL</sequence>
<evidence type="ECO:0000256" key="1">
    <source>
        <dbReference type="ARBA" id="ARBA00023125"/>
    </source>
</evidence>
<dbReference type="GO" id="GO:0000976">
    <property type="term" value="F:transcription cis-regulatory region binding"/>
    <property type="evidence" value="ECO:0007669"/>
    <property type="project" value="TreeGrafter"/>
</dbReference>
<evidence type="ECO:0000313" key="5">
    <source>
        <dbReference type="EMBL" id="ALG86323.1"/>
    </source>
</evidence>
<name>A0A0N9MT57_9ACTN</name>
<evidence type="ECO:0000256" key="3">
    <source>
        <dbReference type="SAM" id="MobiDB-lite"/>
    </source>
</evidence>
<accession>A0A0N9MT57</accession>
<dbReference type="InterPro" id="IPR009057">
    <property type="entry name" value="Homeodomain-like_sf"/>
</dbReference>
<evidence type="ECO:0000313" key="6">
    <source>
        <dbReference type="Proteomes" id="UP000063789"/>
    </source>
</evidence>
<evidence type="ECO:0000259" key="4">
    <source>
        <dbReference type="PROSITE" id="PS50977"/>
    </source>
</evidence>
<dbReference type="Gene3D" id="1.10.357.10">
    <property type="entry name" value="Tetracycline Repressor, domain 2"/>
    <property type="match status" value="1"/>
</dbReference>
<keyword evidence="6" id="KW-1185">Reference proteome</keyword>
<reference evidence="5 6" key="2">
    <citation type="journal article" date="2017" name="Int. J. Syst. Evol. Microbiol.">
        <title>Gordonia phthalatica sp. nov., a di-n-butyl phthalate-degrading bacterium isolated from activated sludge.</title>
        <authorList>
            <person name="Jin D."/>
            <person name="Kong X."/>
            <person name="Jia M."/>
            <person name="Yu X."/>
            <person name="Wang X."/>
            <person name="Zhuang X."/>
            <person name="Deng Y."/>
            <person name="Bai Z."/>
        </authorList>
    </citation>
    <scope>NUCLEOTIDE SEQUENCE [LARGE SCALE GENOMIC DNA]</scope>
    <source>
        <strain evidence="5 6">QH-11</strain>
    </source>
</reference>
<dbReference type="PANTHER" id="PTHR30055">
    <property type="entry name" value="HTH-TYPE TRANSCRIPTIONAL REGULATOR RUTR"/>
    <property type="match status" value="1"/>
</dbReference>
<dbReference type="AlphaFoldDB" id="A0A0N9MT57"/>
<proteinExistence type="predicted"/>
<reference evidence="6" key="1">
    <citation type="submission" date="2015-06" db="EMBL/GenBank/DDBJ databases">
        <title>Complete genome sequence and metabolic analysis of phthalate degradation pathway in Gordonia sp. QH-11.</title>
        <authorList>
            <person name="Jin D."/>
            <person name="Kong X."/>
            <person name="Bai Z."/>
        </authorList>
    </citation>
    <scope>NUCLEOTIDE SEQUENCE [LARGE SCALE GENOMIC DNA]</scope>
    <source>
        <strain evidence="6">QH-11</strain>
    </source>
</reference>
<feature type="region of interest" description="Disordered" evidence="3">
    <location>
        <begin position="1"/>
        <end position="22"/>
    </location>
</feature>
<evidence type="ECO:0000256" key="2">
    <source>
        <dbReference type="PROSITE-ProRule" id="PRU00335"/>
    </source>
</evidence>
<dbReference type="KEGG" id="goq:ACH46_19830"/>
<keyword evidence="1 2" id="KW-0238">DNA-binding</keyword>
<feature type="domain" description="HTH tetR-type" evidence="4">
    <location>
        <begin position="20"/>
        <end position="80"/>
    </location>
</feature>
<dbReference type="GO" id="GO:0003700">
    <property type="term" value="F:DNA-binding transcription factor activity"/>
    <property type="evidence" value="ECO:0007669"/>
    <property type="project" value="TreeGrafter"/>
</dbReference>
<dbReference type="InterPro" id="IPR050109">
    <property type="entry name" value="HTH-type_TetR-like_transc_reg"/>
</dbReference>
<dbReference type="Pfam" id="PF00440">
    <property type="entry name" value="TetR_N"/>
    <property type="match status" value="1"/>
</dbReference>
<protein>
    <submittedName>
        <fullName evidence="5">Transcriptional regulator</fullName>
    </submittedName>
</protein>
<dbReference type="PATRIC" id="fig|1136941.3.peg.4061"/>
<dbReference type="OrthoDB" id="4538622at2"/>
<gene>
    <name evidence="5" type="ORF">ACH46_19830</name>
</gene>
<dbReference type="PANTHER" id="PTHR30055:SF226">
    <property type="entry name" value="HTH-TYPE TRANSCRIPTIONAL REGULATOR PKSA"/>
    <property type="match status" value="1"/>
</dbReference>
<feature type="DNA-binding region" description="H-T-H motif" evidence="2">
    <location>
        <begin position="43"/>
        <end position="62"/>
    </location>
</feature>
<dbReference type="InterPro" id="IPR001647">
    <property type="entry name" value="HTH_TetR"/>
</dbReference>